<dbReference type="SMART" id="SM00175">
    <property type="entry name" value="RAB"/>
    <property type="match status" value="1"/>
</dbReference>
<keyword evidence="1" id="KW-0547">Nucleotide-binding</keyword>
<evidence type="ECO:0000313" key="2">
    <source>
        <dbReference type="EMBL" id="TFJ83870.1"/>
    </source>
</evidence>
<sequence>MAARPREIKLVIIGDSGVGKSSLVLRFVTQSFKPFSESTIGASFMSKVIELDGQTVKVQIWDTAGQEKYKSLAPMYYRGAAAAIVVYDITRRESFGTLQRWVSELQEKGPRDLRIMVAGNKKDLEGDRQVAAEEAEAYAESIGARYMETSAKDDVAVQDLFLSLCQQVPLVSPAGGSTIRAGIYLSAPQAEGKAKQGSRTCC</sequence>
<dbReference type="PANTHER" id="PTHR47978">
    <property type="match status" value="1"/>
</dbReference>
<dbReference type="GO" id="GO:0005525">
    <property type="term" value="F:GTP binding"/>
    <property type="evidence" value="ECO:0007669"/>
    <property type="project" value="InterPro"/>
</dbReference>
<dbReference type="PROSITE" id="PS51419">
    <property type="entry name" value="RAB"/>
    <property type="match status" value="1"/>
</dbReference>
<dbReference type="PRINTS" id="PR00449">
    <property type="entry name" value="RASTRNSFRMNG"/>
</dbReference>
<dbReference type="SMART" id="SM00176">
    <property type="entry name" value="RAN"/>
    <property type="match status" value="1"/>
</dbReference>
<dbReference type="NCBIfam" id="TIGR00231">
    <property type="entry name" value="small_GTP"/>
    <property type="match status" value="1"/>
</dbReference>
<name>A0A4D9CXB1_9STRA</name>
<evidence type="ECO:0000256" key="1">
    <source>
        <dbReference type="ARBA" id="ARBA00022741"/>
    </source>
</evidence>
<evidence type="ECO:0000313" key="3">
    <source>
        <dbReference type="Proteomes" id="UP000355283"/>
    </source>
</evidence>
<comment type="caution">
    <text evidence="2">The sequence shown here is derived from an EMBL/GenBank/DDBJ whole genome shotgun (WGS) entry which is preliminary data.</text>
</comment>
<dbReference type="AlphaFoldDB" id="A0A4D9CXB1"/>
<gene>
    <name evidence="2" type="ORF">NSK_004967</name>
</gene>
<dbReference type="SMART" id="SM00174">
    <property type="entry name" value="RHO"/>
    <property type="match status" value="1"/>
</dbReference>
<protein>
    <submittedName>
        <fullName evidence="2">Uncharacterized protein</fullName>
    </submittedName>
</protein>
<dbReference type="SMART" id="SM00173">
    <property type="entry name" value="RAS"/>
    <property type="match status" value="1"/>
</dbReference>
<accession>A0A4D9CXB1</accession>
<dbReference type="GO" id="GO:0003924">
    <property type="term" value="F:GTPase activity"/>
    <property type="evidence" value="ECO:0007669"/>
    <property type="project" value="InterPro"/>
</dbReference>
<organism evidence="2 3">
    <name type="scientific">Nannochloropsis salina CCMP1776</name>
    <dbReference type="NCBI Taxonomy" id="1027361"/>
    <lineage>
        <taxon>Eukaryota</taxon>
        <taxon>Sar</taxon>
        <taxon>Stramenopiles</taxon>
        <taxon>Ochrophyta</taxon>
        <taxon>Eustigmatophyceae</taxon>
        <taxon>Eustigmatales</taxon>
        <taxon>Monodopsidaceae</taxon>
        <taxon>Microchloropsis</taxon>
        <taxon>Microchloropsis salina</taxon>
    </lineage>
</organism>
<dbReference type="CDD" id="cd01860">
    <property type="entry name" value="Rab5_related"/>
    <property type="match status" value="1"/>
</dbReference>
<reference evidence="2 3" key="1">
    <citation type="submission" date="2019-01" db="EMBL/GenBank/DDBJ databases">
        <title>Nuclear Genome Assembly of the Microalgal Biofuel strain Nannochloropsis salina CCMP1776.</title>
        <authorList>
            <person name="Hovde B."/>
        </authorList>
    </citation>
    <scope>NUCLEOTIDE SEQUENCE [LARGE SCALE GENOMIC DNA]</scope>
    <source>
        <strain evidence="2 3">CCMP1776</strain>
    </source>
</reference>
<dbReference type="Gene3D" id="3.40.50.300">
    <property type="entry name" value="P-loop containing nucleotide triphosphate hydrolases"/>
    <property type="match status" value="1"/>
</dbReference>
<dbReference type="FunFam" id="3.40.50.300:FF:000808">
    <property type="entry name" value="Small GTP-binding protein, putative"/>
    <property type="match status" value="1"/>
</dbReference>
<dbReference type="Proteomes" id="UP000355283">
    <property type="component" value="Unassembled WGS sequence"/>
</dbReference>
<dbReference type="SUPFAM" id="SSF52540">
    <property type="entry name" value="P-loop containing nucleoside triphosphate hydrolases"/>
    <property type="match status" value="1"/>
</dbReference>
<proteinExistence type="predicted"/>
<dbReference type="EMBL" id="SDOX01000021">
    <property type="protein sequence ID" value="TFJ83870.1"/>
    <property type="molecule type" value="Genomic_DNA"/>
</dbReference>
<dbReference type="OrthoDB" id="63533at2759"/>
<keyword evidence="3" id="KW-1185">Reference proteome</keyword>
<dbReference type="InterPro" id="IPR001806">
    <property type="entry name" value="Small_GTPase"/>
</dbReference>
<dbReference type="PROSITE" id="PS51420">
    <property type="entry name" value="RHO"/>
    <property type="match status" value="1"/>
</dbReference>
<dbReference type="InterPro" id="IPR027417">
    <property type="entry name" value="P-loop_NTPase"/>
</dbReference>
<dbReference type="Pfam" id="PF00071">
    <property type="entry name" value="Ras"/>
    <property type="match status" value="1"/>
</dbReference>
<dbReference type="InterPro" id="IPR005225">
    <property type="entry name" value="Small_GTP-bd"/>
</dbReference>
<dbReference type="PROSITE" id="PS51421">
    <property type="entry name" value="RAS"/>
    <property type="match status" value="1"/>
</dbReference>